<gene>
    <name evidence="1" type="ORF">BB561_001670</name>
</gene>
<keyword evidence="2" id="KW-1185">Reference proteome</keyword>
<dbReference type="EMBL" id="MBFR01000050">
    <property type="protein sequence ID" value="PVU95656.1"/>
    <property type="molecule type" value="Genomic_DNA"/>
</dbReference>
<dbReference type="Proteomes" id="UP000245383">
    <property type="component" value="Unassembled WGS sequence"/>
</dbReference>
<protein>
    <submittedName>
        <fullName evidence="1">Uncharacterized protein</fullName>
    </submittedName>
</protein>
<reference evidence="1 2" key="1">
    <citation type="journal article" date="2018" name="MBio">
        <title>Comparative Genomics Reveals the Core Gene Toolbox for the Fungus-Insect Symbiosis.</title>
        <authorList>
            <person name="Wang Y."/>
            <person name="Stata M."/>
            <person name="Wang W."/>
            <person name="Stajich J.E."/>
            <person name="White M.M."/>
            <person name="Moncalvo J.M."/>
        </authorList>
    </citation>
    <scope>NUCLEOTIDE SEQUENCE [LARGE SCALE GENOMIC DNA]</scope>
    <source>
        <strain evidence="1 2">SWE-8-4</strain>
    </source>
</reference>
<evidence type="ECO:0000313" key="1">
    <source>
        <dbReference type="EMBL" id="PVU95656.1"/>
    </source>
</evidence>
<organism evidence="1 2">
    <name type="scientific">Smittium simulii</name>
    <dbReference type="NCBI Taxonomy" id="133385"/>
    <lineage>
        <taxon>Eukaryota</taxon>
        <taxon>Fungi</taxon>
        <taxon>Fungi incertae sedis</taxon>
        <taxon>Zoopagomycota</taxon>
        <taxon>Kickxellomycotina</taxon>
        <taxon>Harpellomycetes</taxon>
        <taxon>Harpellales</taxon>
        <taxon>Legeriomycetaceae</taxon>
        <taxon>Smittium</taxon>
    </lineage>
</organism>
<proteinExistence type="predicted"/>
<comment type="caution">
    <text evidence="1">The sequence shown here is derived from an EMBL/GenBank/DDBJ whole genome shotgun (WGS) entry which is preliminary data.</text>
</comment>
<dbReference type="AlphaFoldDB" id="A0A2T9YTN1"/>
<sequence length="119" mass="13873">MIDDKKVEFYKSIDIKSEVLNISITNGNGVEFGTLFNSSNEVLSKIGTIHDIDAWRFGKRNICASNNVNIFFTPNIPVLEMPNTFKIGTKKIRWYFKRMKKVAKKHKVFNPEYKKKKIK</sequence>
<name>A0A2T9YTN1_9FUNG</name>
<evidence type="ECO:0000313" key="2">
    <source>
        <dbReference type="Proteomes" id="UP000245383"/>
    </source>
</evidence>
<accession>A0A2T9YTN1</accession>